<protein>
    <recommendedName>
        <fullName evidence="6">L domain-like protein</fullName>
    </recommendedName>
</protein>
<comment type="caution">
    <text evidence="4">The sequence shown here is derived from an EMBL/GenBank/DDBJ whole genome shotgun (WGS) entry which is preliminary data.</text>
</comment>
<evidence type="ECO:0000313" key="5">
    <source>
        <dbReference type="Proteomes" id="UP001054902"/>
    </source>
</evidence>
<evidence type="ECO:0000256" key="1">
    <source>
        <dbReference type="ARBA" id="ARBA00004196"/>
    </source>
</evidence>
<dbReference type="InterPro" id="IPR032675">
    <property type="entry name" value="LRR_dom_sf"/>
</dbReference>
<keyword evidence="3" id="KW-0677">Repeat</keyword>
<organism evidence="4 5">
    <name type="scientific">Chaetoceros tenuissimus</name>
    <dbReference type="NCBI Taxonomy" id="426638"/>
    <lineage>
        <taxon>Eukaryota</taxon>
        <taxon>Sar</taxon>
        <taxon>Stramenopiles</taxon>
        <taxon>Ochrophyta</taxon>
        <taxon>Bacillariophyta</taxon>
        <taxon>Coscinodiscophyceae</taxon>
        <taxon>Chaetocerotophycidae</taxon>
        <taxon>Chaetocerotales</taxon>
        <taxon>Chaetocerotaceae</taxon>
        <taxon>Chaetoceros</taxon>
    </lineage>
</organism>
<evidence type="ECO:0000256" key="2">
    <source>
        <dbReference type="ARBA" id="ARBA00022614"/>
    </source>
</evidence>
<reference evidence="4 5" key="1">
    <citation type="journal article" date="2021" name="Sci. Rep.">
        <title>The genome of the diatom Chaetoceros tenuissimus carries an ancient integrated fragment of an extant virus.</title>
        <authorList>
            <person name="Hongo Y."/>
            <person name="Kimura K."/>
            <person name="Takaki Y."/>
            <person name="Yoshida Y."/>
            <person name="Baba S."/>
            <person name="Kobayashi G."/>
            <person name="Nagasaki K."/>
            <person name="Hano T."/>
            <person name="Tomaru Y."/>
        </authorList>
    </citation>
    <scope>NUCLEOTIDE SEQUENCE [LARGE SCALE GENOMIC DNA]</scope>
    <source>
        <strain evidence="4 5">NIES-3715</strain>
    </source>
</reference>
<dbReference type="InterPro" id="IPR051848">
    <property type="entry name" value="PGIP"/>
</dbReference>
<dbReference type="PANTHER" id="PTHR48059:SF30">
    <property type="entry name" value="OS06G0587000 PROTEIN"/>
    <property type="match status" value="1"/>
</dbReference>
<dbReference type="Pfam" id="PF00560">
    <property type="entry name" value="LRR_1"/>
    <property type="match status" value="6"/>
</dbReference>
<dbReference type="SUPFAM" id="SSF52058">
    <property type="entry name" value="L domain-like"/>
    <property type="match status" value="2"/>
</dbReference>
<gene>
    <name evidence="4" type="ORF">CTEN210_07501</name>
</gene>
<dbReference type="PANTHER" id="PTHR48059">
    <property type="entry name" value="POLYGALACTURONASE INHIBITOR 1"/>
    <property type="match status" value="1"/>
</dbReference>
<dbReference type="AlphaFoldDB" id="A0AAD3CTZ8"/>
<dbReference type="EMBL" id="BLLK01000045">
    <property type="protein sequence ID" value="GFH51025.1"/>
    <property type="molecule type" value="Genomic_DNA"/>
</dbReference>
<evidence type="ECO:0000256" key="3">
    <source>
        <dbReference type="ARBA" id="ARBA00022737"/>
    </source>
</evidence>
<dbReference type="Gene3D" id="3.80.10.10">
    <property type="entry name" value="Ribonuclease Inhibitor"/>
    <property type="match status" value="3"/>
</dbReference>
<keyword evidence="2" id="KW-0433">Leucine-rich repeat</keyword>
<sequence length="578" mass="63968">MSDANLSGPLSAKIGNLQELKEFYCHGNDLSGEIPEAIGDLINLEVLILSENLFMGPLPDSIKKLKKLESLFIDSFTRKSAGLSGPLPSFEGMPNLRQLYLNENSLTGPIPDDFLSNDKLIEIDSVSTEALAALARRKQKVNVGLRGNRIEGSIPVSLTKFQRLNIDLADNLITYIDNELCQMDNWMGSDVGTYECDAILCPAGYFNRYGRQTNPLHPCEKCDGAERSDFLGATKCLSEIKKREREILVKFYNECGGSRWKNNEGWLEDSIDICNWHGVSCSNGGSIDTIDLGSNNVIGTPPKELFELENLTYLWLYSNPLKFSFEGIGQAKQLESLLLDSTGLDSLKGIGRAYNLVDLDIRFNNMKGKVPDEFSNLVNLESLSMSDNSFTGELPSFSRMHRLKSLRAASNHFVGELPSFEDNYRLKTLDLSDNKLSGSISPTFLESVDTSETLYVDLSRNRIGGKVPGELARFEKMTLFLKDNYIYGIDRDVCDNEKWNDGDVGQYSCDAILCPPGTFATGKGRQSFGGSECSPCKDAKFYGQSQCIDLQDFYSSATATQLSVLITVAVVGVSLLLM</sequence>
<dbReference type="Proteomes" id="UP001054902">
    <property type="component" value="Unassembled WGS sequence"/>
</dbReference>
<comment type="subcellular location">
    <subcellularLocation>
        <location evidence="1">Cell envelope</location>
    </subcellularLocation>
</comment>
<accession>A0AAD3CTZ8</accession>
<dbReference type="InterPro" id="IPR001611">
    <property type="entry name" value="Leu-rich_rpt"/>
</dbReference>
<evidence type="ECO:0000313" key="4">
    <source>
        <dbReference type="EMBL" id="GFH51025.1"/>
    </source>
</evidence>
<dbReference type="FunFam" id="3.80.10.10:FF:000041">
    <property type="entry name" value="LRR receptor-like serine/threonine-protein kinase ERECTA"/>
    <property type="match status" value="1"/>
</dbReference>
<proteinExistence type="predicted"/>
<evidence type="ECO:0008006" key="6">
    <source>
        <dbReference type="Google" id="ProtNLM"/>
    </source>
</evidence>
<keyword evidence="5" id="KW-1185">Reference proteome</keyword>
<name>A0AAD3CTZ8_9STRA</name>